<keyword evidence="2" id="KW-1185">Reference proteome</keyword>
<protein>
    <recommendedName>
        <fullName evidence="3">U2A'/phosphoprotein 32 family A C-terminal domain-containing protein</fullName>
    </recommendedName>
</protein>
<feature type="non-terminal residue" evidence="1">
    <location>
        <position position="1"/>
    </location>
</feature>
<dbReference type="SUPFAM" id="SSF52058">
    <property type="entry name" value="L domain-like"/>
    <property type="match status" value="1"/>
</dbReference>
<gene>
    <name evidence="1" type="ORF">LOTGIDRAFT_130337</name>
</gene>
<dbReference type="KEGG" id="lgi:LOTGIDRAFT_130337"/>
<dbReference type="OrthoDB" id="272149at2759"/>
<evidence type="ECO:0008006" key="3">
    <source>
        <dbReference type="Google" id="ProtNLM"/>
    </source>
</evidence>
<dbReference type="PANTHER" id="PTHR46282">
    <property type="entry name" value="LEUCINE-RICH MELANOCYTE DIFFERENTIATION-ASSOCIATED PROTEIN"/>
    <property type="match status" value="1"/>
</dbReference>
<dbReference type="OMA" id="KNPACPN"/>
<reference evidence="1 2" key="1">
    <citation type="journal article" date="2013" name="Nature">
        <title>Insights into bilaterian evolution from three spiralian genomes.</title>
        <authorList>
            <person name="Simakov O."/>
            <person name="Marletaz F."/>
            <person name="Cho S.J."/>
            <person name="Edsinger-Gonzales E."/>
            <person name="Havlak P."/>
            <person name="Hellsten U."/>
            <person name="Kuo D.H."/>
            <person name="Larsson T."/>
            <person name="Lv J."/>
            <person name="Arendt D."/>
            <person name="Savage R."/>
            <person name="Osoegawa K."/>
            <person name="de Jong P."/>
            <person name="Grimwood J."/>
            <person name="Chapman J.A."/>
            <person name="Shapiro H."/>
            <person name="Aerts A."/>
            <person name="Otillar R.P."/>
            <person name="Terry A.Y."/>
            <person name="Boore J.L."/>
            <person name="Grigoriev I.V."/>
            <person name="Lindberg D.R."/>
            <person name="Seaver E.C."/>
            <person name="Weisblat D.A."/>
            <person name="Putnam N.H."/>
            <person name="Rokhsar D.S."/>
        </authorList>
    </citation>
    <scope>NUCLEOTIDE SEQUENCE [LARGE SCALE GENOMIC DNA]</scope>
</reference>
<dbReference type="InterPro" id="IPR032675">
    <property type="entry name" value="LRR_dom_sf"/>
</dbReference>
<evidence type="ECO:0000313" key="2">
    <source>
        <dbReference type="Proteomes" id="UP000030746"/>
    </source>
</evidence>
<sequence>LSCLGQDIVMIPESLITEYSNVTSRLDLSFNRLHCLDGVEHFEHLEELILDNNEFNDDLILPLLKRLHTLTLNKNKICDLDKLLDKLHNNAPNIKYLSLLGNTACPNQLSSLDKDDDDYRRYRCYVIYRLPKLQFLDSSPIKQSERLEALRVGPYMKTIKVHEIVSSDSSSGSDNFSPLPATSRDDHIGTYGKSRYIYYGRHSEGNRFIRNNDL</sequence>
<dbReference type="InterPro" id="IPR043313">
    <property type="entry name" value="LRMDA"/>
</dbReference>
<dbReference type="FunFam" id="3.80.10.10:FF:000695">
    <property type="entry name" value="leucine-rich melanocyte differentiation-associated protein"/>
    <property type="match status" value="1"/>
</dbReference>
<dbReference type="HOGENOM" id="CLU_075145_0_0_1"/>
<proteinExistence type="predicted"/>
<name>V3ZNA3_LOTGI</name>
<dbReference type="Pfam" id="PF14580">
    <property type="entry name" value="LRR_9"/>
    <property type="match status" value="1"/>
</dbReference>
<dbReference type="EMBL" id="KB203251">
    <property type="protein sequence ID" value="ESO85812.1"/>
    <property type="molecule type" value="Genomic_DNA"/>
</dbReference>
<dbReference type="GeneID" id="20233063"/>
<dbReference type="RefSeq" id="XP_009063543.1">
    <property type="nucleotide sequence ID" value="XM_009065295.1"/>
</dbReference>
<organism evidence="1 2">
    <name type="scientific">Lottia gigantea</name>
    <name type="common">Giant owl limpet</name>
    <dbReference type="NCBI Taxonomy" id="225164"/>
    <lineage>
        <taxon>Eukaryota</taxon>
        <taxon>Metazoa</taxon>
        <taxon>Spiralia</taxon>
        <taxon>Lophotrochozoa</taxon>
        <taxon>Mollusca</taxon>
        <taxon>Gastropoda</taxon>
        <taxon>Patellogastropoda</taxon>
        <taxon>Lottioidea</taxon>
        <taxon>Lottiidae</taxon>
        <taxon>Lottia</taxon>
    </lineage>
</organism>
<dbReference type="AlphaFoldDB" id="V3ZNA3"/>
<dbReference type="CTD" id="20233063"/>
<dbReference type="STRING" id="225164.V3ZNA3"/>
<dbReference type="PANTHER" id="PTHR46282:SF2">
    <property type="entry name" value="LEUCINE-RICH MELANOCYTE DIFFERENTIATION-ASSOCIATED PROTEIN"/>
    <property type="match status" value="1"/>
</dbReference>
<evidence type="ECO:0000313" key="1">
    <source>
        <dbReference type="EMBL" id="ESO85812.1"/>
    </source>
</evidence>
<dbReference type="Gene3D" id="3.80.10.10">
    <property type="entry name" value="Ribonuclease Inhibitor"/>
    <property type="match status" value="1"/>
</dbReference>
<accession>V3ZNA3</accession>
<dbReference type="Proteomes" id="UP000030746">
    <property type="component" value="Unassembled WGS sequence"/>
</dbReference>